<dbReference type="Proteomes" id="UP000007966">
    <property type="component" value="Chromosome"/>
</dbReference>
<dbReference type="KEGG" id="eca:ECA0079"/>
<proteinExistence type="predicted"/>
<organism evidence="1 2">
    <name type="scientific">Pectobacterium atrosepticum (strain SCRI 1043 / ATCC BAA-672)</name>
    <name type="common">Erwinia carotovora subsp. atroseptica</name>
    <dbReference type="NCBI Taxonomy" id="218491"/>
    <lineage>
        <taxon>Bacteria</taxon>
        <taxon>Pseudomonadati</taxon>
        <taxon>Pseudomonadota</taxon>
        <taxon>Gammaproteobacteria</taxon>
        <taxon>Enterobacterales</taxon>
        <taxon>Pectobacteriaceae</taxon>
        <taxon>Pectobacterium</taxon>
    </lineage>
</organism>
<keyword evidence="2" id="KW-1185">Reference proteome</keyword>
<protein>
    <submittedName>
        <fullName evidence="1">Uncharacterized protein</fullName>
    </submittedName>
</protein>
<dbReference type="STRING" id="218491.ECA0079"/>
<reference evidence="1" key="1">
    <citation type="submission" date="2004-02" db="EMBL/GenBank/DDBJ databases">
        <title>The genome sequence of the enterobacterial phytopathogen Erwinia carotovora subsp. atroseptica SCRI1043 and functional genomic identification of novel virulence factors.</title>
        <authorList>
            <person name="Bell K.S."/>
            <person name="Sebaihia M."/>
            <person name="Pritchard L."/>
            <person name="Holden M."/>
            <person name="Hyman L.J."/>
            <person name="Holeva M.C."/>
            <person name="Thomson N.R."/>
            <person name="Bentley S.D."/>
            <person name="Churcher C."/>
            <person name="Mungall K."/>
            <person name="Atkin R."/>
            <person name="Bason N."/>
            <person name="Brooks K."/>
            <person name="Chillingworth T."/>
            <person name="Clark K."/>
            <person name="Doggett J."/>
            <person name="Fraser A."/>
            <person name="Hance Z."/>
            <person name="Hauser H."/>
            <person name="Jagels K."/>
            <person name="Moule S."/>
            <person name="Norbertczak H."/>
            <person name="Ormond D."/>
            <person name="Price C."/>
            <person name="Quail M.A."/>
            <person name="Sanders M."/>
            <person name="Walker D."/>
            <person name="Whitehead S."/>
            <person name="Salmond G.P.C."/>
            <person name="Birch P.R.J."/>
            <person name="Barrell B.G."/>
            <person name="Parkhill J."/>
            <person name="Toth I.K."/>
        </authorList>
    </citation>
    <scope>NUCLEOTIDE SEQUENCE</scope>
    <source>
        <strain evidence="1">SCRI1043</strain>
    </source>
</reference>
<dbReference type="EMBL" id="BX950851">
    <property type="protein sequence ID" value="CAG72999.1"/>
    <property type="molecule type" value="Genomic_DNA"/>
</dbReference>
<evidence type="ECO:0000313" key="1">
    <source>
        <dbReference type="EMBL" id="CAG72999.1"/>
    </source>
</evidence>
<evidence type="ECO:0000313" key="2">
    <source>
        <dbReference type="Proteomes" id="UP000007966"/>
    </source>
</evidence>
<dbReference type="HOGENOM" id="CLU_2790225_0_0_6"/>
<accession>Q6DB23</accession>
<name>Q6DB23_PECAS</name>
<sequence>MSDINHKGNILINRSSRNVIQGHLHAAVKRLYAIVHHINRANPPLIEINLGQMRGRYRLQSLASYAII</sequence>
<dbReference type="AlphaFoldDB" id="Q6DB23"/>
<gene>
    <name evidence="1" type="ordered locus">ECA0079</name>
</gene>